<dbReference type="InterPro" id="IPR014756">
    <property type="entry name" value="Ig_E-set"/>
</dbReference>
<dbReference type="WBParaSite" id="EEL_0000091401-mRNA-1">
    <property type="protein sequence ID" value="EEL_0000091401-mRNA-1"/>
    <property type="gene ID" value="EEL_0000091401"/>
</dbReference>
<dbReference type="STRING" id="1147741.A0A158Q6Y2"/>
<reference evidence="3" key="1">
    <citation type="submission" date="2016-04" db="UniProtKB">
        <authorList>
            <consortium name="WormBaseParasite"/>
        </authorList>
    </citation>
    <scope>IDENTIFICATION</scope>
</reference>
<dbReference type="InterPro" id="IPR011022">
    <property type="entry name" value="Arrestin_C-like"/>
</dbReference>
<dbReference type="Gene3D" id="2.60.40.640">
    <property type="match status" value="1"/>
</dbReference>
<accession>A0A158Q6Y2</accession>
<proteinExistence type="predicted"/>
<dbReference type="SUPFAM" id="SSF81296">
    <property type="entry name" value="E set domains"/>
    <property type="match status" value="1"/>
</dbReference>
<keyword evidence="2" id="KW-1185">Reference proteome</keyword>
<dbReference type="Proteomes" id="UP000050640">
    <property type="component" value="Unplaced"/>
</dbReference>
<feature type="domain" description="Arrestin C-terminal-like" evidence="1">
    <location>
        <begin position="50"/>
        <end position="174"/>
    </location>
</feature>
<evidence type="ECO:0000313" key="2">
    <source>
        <dbReference type="Proteomes" id="UP000050640"/>
    </source>
</evidence>
<evidence type="ECO:0000259" key="1">
    <source>
        <dbReference type="SMART" id="SM01017"/>
    </source>
</evidence>
<dbReference type="InterPro" id="IPR014752">
    <property type="entry name" value="Arrestin-like_C"/>
</dbReference>
<dbReference type="SMART" id="SM01017">
    <property type="entry name" value="Arrestin_C"/>
    <property type="match status" value="1"/>
</dbReference>
<name>A0A158Q6Y2_9BILA</name>
<sequence length="300" mass="34220">MPGRIGHSELVQIHPVQVISVADITPYLPFHLPLHIERYFHKKFFCLNKSSAKIFIKLPKTAFVRGETICIYGEISNEHPKNPIKNSIVGLVMVVRFRCKDNEKFKNTTLSYFTLPLIPQCSIIEFQHCLKIPSNAFPTYSHPDALINSSYHLSIMISECTPIEIPVIIGTEISARFIDAQNHQPSFLTDHIKIRPFPSPLLQQTFPPLSTAPQLLPTESRSYASSLPTPPSSLPIFPSYFDPNFEKHLNEPYFVPFCSPFPLCHPNLNHHSQATFFPEELPATRTRYKGQSVLRIEEIE</sequence>
<organism evidence="2 3">
    <name type="scientific">Elaeophora elaphi</name>
    <dbReference type="NCBI Taxonomy" id="1147741"/>
    <lineage>
        <taxon>Eukaryota</taxon>
        <taxon>Metazoa</taxon>
        <taxon>Ecdysozoa</taxon>
        <taxon>Nematoda</taxon>
        <taxon>Chromadorea</taxon>
        <taxon>Rhabditida</taxon>
        <taxon>Spirurina</taxon>
        <taxon>Spiruromorpha</taxon>
        <taxon>Filarioidea</taxon>
        <taxon>Onchocercidae</taxon>
        <taxon>Elaeophora</taxon>
    </lineage>
</organism>
<protein>
    <submittedName>
        <fullName evidence="3">Arrestin_C domain-containing protein</fullName>
    </submittedName>
</protein>
<dbReference type="Pfam" id="PF02752">
    <property type="entry name" value="Arrestin_C"/>
    <property type="match status" value="1"/>
</dbReference>
<evidence type="ECO:0000313" key="3">
    <source>
        <dbReference type="WBParaSite" id="EEL_0000091401-mRNA-1"/>
    </source>
</evidence>
<dbReference type="AlphaFoldDB" id="A0A158Q6Y2"/>